<dbReference type="SUPFAM" id="SSF55021">
    <property type="entry name" value="ACT-like"/>
    <property type="match status" value="1"/>
</dbReference>
<evidence type="ECO:0000313" key="11">
    <source>
        <dbReference type="Proteomes" id="UP000313849"/>
    </source>
</evidence>
<dbReference type="InterPro" id="IPR041701">
    <property type="entry name" value="MetN_ABC"/>
</dbReference>
<dbReference type="Gene3D" id="3.30.70.260">
    <property type="match status" value="1"/>
</dbReference>
<dbReference type="InterPro" id="IPR017871">
    <property type="entry name" value="ABC_transporter-like_CS"/>
</dbReference>
<keyword evidence="2" id="KW-1003">Cell membrane</keyword>
<dbReference type="PANTHER" id="PTHR43166">
    <property type="entry name" value="AMINO ACID IMPORT ATP-BINDING PROTEIN"/>
    <property type="match status" value="1"/>
</dbReference>
<dbReference type="CDD" id="cd03258">
    <property type="entry name" value="ABC_MetN_methionine_transporter"/>
    <property type="match status" value="1"/>
</dbReference>
<keyword evidence="6" id="KW-0029">Amino-acid transport</keyword>
<dbReference type="Pfam" id="PF00005">
    <property type="entry name" value="ABC_tran"/>
    <property type="match status" value="1"/>
</dbReference>
<evidence type="ECO:0000256" key="8">
    <source>
        <dbReference type="SAM" id="MobiDB-lite"/>
    </source>
</evidence>
<keyword evidence="5" id="KW-1278">Translocase</keyword>
<evidence type="ECO:0000256" key="5">
    <source>
        <dbReference type="ARBA" id="ARBA00022967"/>
    </source>
</evidence>
<dbReference type="InterPro" id="IPR018449">
    <property type="entry name" value="NIL_domain"/>
</dbReference>
<gene>
    <name evidence="10" type="ORF">FH969_13185</name>
</gene>
<keyword evidence="3" id="KW-0547">Nucleotide-binding</keyword>
<dbReference type="InterPro" id="IPR027417">
    <property type="entry name" value="P-loop_NTPase"/>
</dbReference>
<dbReference type="Proteomes" id="UP000313849">
    <property type="component" value="Unassembled WGS sequence"/>
</dbReference>
<protein>
    <submittedName>
        <fullName evidence="10">Methionine ABC transporter ATP-binding protein</fullName>
    </submittedName>
</protein>
<keyword evidence="1" id="KW-0813">Transport</keyword>
<dbReference type="PROSITE" id="PS50893">
    <property type="entry name" value="ABC_TRANSPORTER_2"/>
    <property type="match status" value="1"/>
</dbReference>
<dbReference type="RefSeq" id="WP_139987557.1">
    <property type="nucleotide sequence ID" value="NZ_VENP01000065.1"/>
</dbReference>
<evidence type="ECO:0000256" key="6">
    <source>
        <dbReference type="ARBA" id="ARBA00022970"/>
    </source>
</evidence>
<dbReference type="GO" id="GO:0006865">
    <property type="term" value="P:amino acid transport"/>
    <property type="evidence" value="ECO:0007669"/>
    <property type="project" value="UniProtKB-KW"/>
</dbReference>
<evidence type="ECO:0000256" key="2">
    <source>
        <dbReference type="ARBA" id="ARBA00022475"/>
    </source>
</evidence>
<dbReference type="InterPro" id="IPR050086">
    <property type="entry name" value="MetN_ABC_transporter-like"/>
</dbReference>
<dbReference type="AlphaFoldDB" id="A0A5C5BAM8"/>
<evidence type="ECO:0000256" key="3">
    <source>
        <dbReference type="ARBA" id="ARBA00022741"/>
    </source>
</evidence>
<dbReference type="InterPro" id="IPR045865">
    <property type="entry name" value="ACT-like_dom_sf"/>
</dbReference>
<dbReference type="InterPro" id="IPR003439">
    <property type="entry name" value="ABC_transporter-like_ATP-bd"/>
</dbReference>
<dbReference type="Gene3D" id="3.40.50.300">
    <property type="entry name" value="P-loop containing nucleotide triphosphate hydrolases"/>
    <property type="match status" value="1"/>
</dbReference>
<proteinExistence type="predicted"/>
<keyword evidence="7" id="KW-0472">Membrane</keyword>
<evidence type="ECO:0000256" key="1">
    <source>
        <dbReference type="ARBA" id="ARBA00022448"/>
    </source>
</evidence>
<dbReference type="InterPro" id="IPR003593">
    <property type="entry name" value="AAA+_ATPase"/>
</dbReference>
<dbReference type="OrthoDB" id="4283894at2"/>
<dbReference type="GO" id="GO:0016887">
    <property type="term" value="F:ATP hydrolysis activity"/>
    <property type="evidence" value="ECO:0007669"/>
    <property type="project" value="InterPro"/>
</dbReference>
<dbReference type="Pfam" id="PF09383">
    <property type="entry name" value="NIL"/>
    <property type="match status" value="1"/>
</dbReference>
<comment type="caution">
    <text evidence="10">The sequence shown here is derived from an EMBL/GenBank/DDBJ whole genome shotgun (WGS) entry which is preliminary data.</text>
</comment>
<evidence type="ECO:0000256" key="7">
    <source>
        <dbReference type="ARBA" id="ARBA00023136"/>
    </source>
</evidence>
<evidence type="ECO:0000259" key="9">
    <source>
        <dbReference type="PROSITE" id="PS50893"/>
    </source>
</evidence>
<dbReference type="EMBL" id="VENP01000065">
    <property type="protein sequence ID" value="TNU73102.1"/>
    <property type="molecule type" value="Genomic_DNA"/>
</dbReference>
<reference evidence="10 11" key="1">
    <citation type="submission" date="2019-06" db="EMBL/GenBank/DDBJ databases">
        <title>Draft genome sequence of Miniimonas arenae KCTC 19750T isolated from sea sand.</title>
        <authorList>
            <person name="Park S.-J."/>
        </authorList>
    </citation>
    <scope>NUCLEOTIDE SEQUENCE [LARGE SCALE GENOMIC DNA]</scope>
    <source>
        <strain evidence="10 11">KCTC 19750</strain>
    </source>
</reference>
<dbReference type="SUPFAM" id="SSF52540">
    <property type="entry name" value="P-loop containing nucleoside triphosphate hydrolases"/>
    <property type="match status" value="1"/>
</dbReference>
<accession>A0A5C5BAM8</accession>
<dbReference type="SMART" id="SM00930">
    <property type="entry name" value="NIL"/>
    <property type="match status" value="1"/>
</dbReference>
<evidence type="ECO:0000313" key="10">
    <source>
        <dbReference type="EMBL" id="TNU73102.1"/>
    </source>
</evidence>
<name>A0A5C5BAM8_9MICO</name>
<keyword evidence="4 10" id="KW-0067">ATP-binding</keyword>
<feature type="domain" description="ABC transporter" evidence="9">
    <location>
        <begin position="8"/>
        <end position="249"/>
    </location>
</feature>
<dbReference type="GO" id="GO:0005524">
    <property type="term" value="F:ATP binding"/>
    <property type="evidence" value="ECO:0007669"/>
    <property type="project" value="UniProtKB-KW"/>
</dbReference>
<keyword evidence="11" id="KW-1185">Reference proteome</keyword>
<sequence length="365" mass="38661">MTTAAPIVSLRGVSKVFPGRRGGTPVTAVDDVTIDIAEGEIFGVIGYSGAGKSTLVRLINALEIATSGTITVAGAEVTGQGERALRRVRAGIGMIFQQFNLMGSRTVAGNVAYPLRVARVPRAQRAARVAELLEFVGLTDKARAYPNQLSGGQKQRVGIARALATSPRILLADESTSALDPETTQDVLTLLRRVNAELGITIVVITHEMDVVRSICHRIAVMEKGKVVEVGEAYDVFANPRHPATARFVASSLHDVPSPAVLQRLRNRHPGRLVLLRMKSDGAASGYLTRTLREHGIEGTIIYGGISEIAERPFGSLTLEIDGAVDDVEAFVREVVASAGATDLGTASSPSSLPLLGRINGEESA</sequence>
<dbReference type="SMART" id="SM00382">
    <property type="entry name" value="AAA"/>
    <property type="match status" value="1"/>
</dbReference>
<organism evidence="10 11">
    <name type="scientific">Miniimonas arenae</name>
    <dbReference type="NCBI Taxonomy" id="676201"/>
    <lineage>
        <taxon>Bacteria</taxon>
        <taxon>Bacillati</taxon>
        <taxon>Actinomycetota</taxon>
        <taxon>Actinomycetes</taxon>
        <taxon>Micrococcales</taxon>
        <taxon>Beutenbergiaceae</taxon>
        <taxon>Miniimonas</taxon>
    </lineage>
</organism>
<dbReference type="PROSITE" id="PS00211">
    <property type="entry name" value="ABC_TRANSPORTER_1"/>
    <property type="match status" value="1"/>
</dbReference>
<evidence type="ECO:0000256" key="4">
    <source>
        <dbReference type="ARBA" id="ARBA00022840"/>
    </source>
</evidence>
<feature type="region of interest" description="Disordered" evidence="8">
    <location>
        <begin position="343"/>
        <end position="365"/>
    </location>
</feature>
<dbReference type="PANTHER" id="PTHR43166:SF30">
    <property type="entry name" value="METHIONINE IMPORT ATP-BINDING PROTEIN METN"/>
    <property type="match status" value="1"/>
</dbReference>